<sequence length="446" mass="47867">MTRSTSKTATDNASPERDSGPRRVYLVDGARTPFLKARGRPGPFSPVDLAVQCGRPLLLRQPIPVDAYDQVILGCVNVVPSEMNPARIAALRLGMGEAMPAFTVQINCGSGMQSIDTAYKYIRDGDSDLILAGGTEALSHAPMVLQTEAVEWLAGLNAASSPRDYARQLAQFSPKEFKPEISLAKGLTDPIVGLSMGQTAEVLAQQFNITRQEADEYAVTSHQRLSRAQEEGWLDDEVVPAISEDGELYRHDDGVRADTSTEALAKLKAAFEPPFGQVTPGNSSQVTDGASWMVLASEEAVKKHNLKPRAVLVDSEWAALDPEIMGLGPVLSSTALLKRHKANLNDIDLWEINEAFAAQVLACTKAWDDPEFCEVALGLDKPMGKLDPERLNIDGGAVAIGHPVGTSGNRIVLHLMNALHRKGVKRGIATECIGGGQSGAMLIEAV</sequence>
<dbReference type="InterPro" id="IPR020616">
    <property type="entry name" value="Thiolase_N"/>
</dbReference>
<dbReference type="PANTHER" id="PTHR18919">
    <property type="entry name" value="ACETYL-COA C-ACYLTRANSFERASE"/>
    <property type="match status" value="1"/>
</dbReference>
<evidence type="ECO:0000313" key="9">
    <source>
        <dbReference type="Proteomes" id="UP001143391"/>
    </source>
</evidence>
<evidence type="ECO:0000256" key="2">
    <source>
        <dbReference type="ARBA" id="ARBA00022679"/>
    </source>
</evidence>
<organism evidence="8 9">
    <name type="scientific">Marinobacter iranensis</name>
    <dbReference type="NCBI Taxonomy" id="2962607"/>
    <lineage>
        <taxon>Bacteria</taxon>
        <taxon>Pseudomonadati</taxon>
        <taxon>Pseudomonadota</taxon>
        <taxon>Gammaproteobacteria</taxon>
        <taxon>Pseudomonadales</taxon>
        <taxon>Marinobacteraceae</taxon>
        <taxon>Marinobacter</taxon>
    </lineage>
</organism>
<keyword evidence="2 4" id="KW-0808">Transferase</keyword>
<dbReference type="InterPro" id="IPR016039">
    <property type="entry name" value="Thiolase-like"/>
</dbReference>
<evidence type="ECO:0000313" key="8">
    <source>
        <dbReference type="EMBL" id="MDF0749725.1"/>
    </source>
</evidence>
<feature type="domain" description="Thiolase N-terminal" evidence="6">
    <location>
        <begin position="24"/>
        <end position="299"/>
    </location>
</feature>
<dbReference type="Pfam" id="PF00108">
    <property type="entry name" value="Thiolase_N"/>
    <property type="match status" value="1"/>
</dbReference>
<dbReference type="GO" id="GO:0003985">
    <property type="term" value="F:acetyl-CoA C-acetyltransferase activity"/>
    <property type="evidence" value="ECO:0007669"/>
    <property type="project" value="UniProtKB-EC"/>
</dbReference>
<feature type="domain" description="Thiolase C-terminal" evidence="7">
    <location>
        <begin position="306"/>
        <end position="444"/>
    </location>
</feature>
<dbReference type="SUPFAM" id="SSF53901">
    <property type="entry name" value="Thiolase-like"/>
    <property type="match status" value="2"/>
</dbReference>
<dbReference type="InterPro" id="IPR020617">
    <property type="entry name" value="Thiolase_C"/>
</dbReference>
<dbReference type="NCBIfam" id="TIGR01930">
    <property type="entry name" value="AcCoA-C-Actrans"/>
    <property type="match status" value="1"/>
</dbReference>
<evidence type="ECO:0000259" key="7">
    <source>
        <dbReference type="Pfam" id="PF02803"/>
    </source>
</evidence>
<gene>
    <name evidence="8" type="ORF">NLU14_05735</name>
</gene>
<evidence type="ECO:0000256" key="1">
    <source>
        <dbReference type="ARBA" id="ARBA00010982"/>
    </source>
</evidence>
<evidence type="ECO:0000256" key="5">
    <source>
        <dbReference type="SAM" id="MobiDB-lite"/>
    </source>
</evidence>
<dbReference type="PROSITE" id="PS00737">
    <property type="entry name" value="THIOLASE_2"/>
    <property type="match status" value="1"/>
</dbReference>
<dbReference type="EMBL" id="JANCMW010000002">
    <property type="protein sequence ID" value="MDF0749725.1"/>
    <property type="molecule type" value="Genomic_DNA"/>
</dbReference>
<dbReference type="PANTHER" id="PTHR18919:SF151">
    <property type="entry name" value="BLR2427 PROTEIN"/>
    <property type="match status" value="1"/>
</dbReference>
<dbReference type="PIRSF" id="PIRSF000429">
    <property type="entry name" value="Ac-CoA_Ac_transf"/>
    <property type="match status" value="1"/>
</dbReference>
<evidence type="ECO:0000259" key="6">
    <source>
        <dbReference type="Pfam" id="PF00108"/>
    </source>
</evidence>
<keyword evidence="9" id="KW-1185">Reference proteome</keyword>
<dbReference type="CDD" id="cd00751">
    <property type="entry name" value="thiolase"/>
    <property type="match status" value="1"/>
</dbReference>
<proteinExistence type="inferred from homology"/>
<keyword evidence="3 4" id="KW-0012">Acyltransferase</keyword>
<protein>
    <submittedName>
        <fullName evidence="8">Acetyl-CoA C-acetyltransferase</fullName>
        <ecNumber evidence="8">2.3.1.9</ecNumber>
    </submittedName>
</protein>
<dbReference type="InterPro" id="IPR002155">
    <property type="entry name" value="Thiolase"/>
</dbReference>
<comment type="caution">
    <text evidence="8">The sequence shown here is derived from an EMBL/GenBank/DDBJ whole genome shotgun (WGS) entry which is preliminary data.</text>
</comment>
<dbReference type="RefSeq" id="WP_275705220.1">
    <property type="nucleotide sequence ID" value="NZ_JANCMW010000002.1"/>
</dbReference>
<dbReference type="Proteomes" id="UP001143391">
    <property type="component" value="Unassembled WGS sequence"/>
</dbReference>
<dbReference type="NCBIfam" id="NF006030">
    <property type="entry name" value="PRK08170.1"/>
    <property type="match status" value="1"/>
</dbReference>
<feature type="compositionally biased region" description="Polar residues" evidence="5">
    <location>
        <begin position="1"/>
        <end position="13"/>
    </location>
</feature>
<dbReference type="EC" id="2.3.1.9" evidence="8"/>
<feature type="region of interest" description="Disordered" evidence="5">
    <location>
        <begin position="1"/>
        <end position="23"/>
    </location>
</feature>
<reference evidence="8" key="1">
    <citation type="submission" date="2022-07" db="EMBL/GenBank/DDBJ databases">
        <title>Marinobacter iranensis a new bacterium isolate from a hipersaline lake in Iran.</title>
        <authorList>
            <person name="Mohammad A.M.A."/>
            <person name="Cristina S.-P."/>
            <person name="Antonio V."/>
        </authorList>
    </citation>
    <scope>NUCLEOTIDE SEQUENCE</scope>
    <source>
        <strain evidence="8">71-i</strain>
    </source>
</reference>
<dbReference type="Gene3D" id="3.40.47.10">
    <property type="match status" value="1"/>
</dbReference>
<dbReference type="InterPro" id="IPR020613">
    <property type="entry name" value="Thiolase_CS"/>
</dbReference>
<dbReference type="Pfam" id="PF02803">
    <property type="entry name" value="Thiolase_C"/>
    <property type="match status" value="1"/>
</dbReference>
<evidence type="ECO:0000256" key="4">
    <source>
        <dbReference type="RuleBase" id="RU003557"/>
    </source>
</evidence>
<comment type="similarity">
    <text evidence="1 4">Belongs to the thiolase-like superfamily. Thiolase family.</text>
</comment>
<evidence type="ECO:0000256" key="3">
    <source>
        <dbReference type="ARBA" id="ARBA00023315"/>
    </source>
</evidence>
<accession>A0ABT5Y9D8</accession>
<name>A0ABT5Y9D8_9GAMM</name>